<feature type="binding site" evidence="11">
    <location>
        <position position="110"/>
    </location>
    <ligand>
        <name>Mg(2+)</name>
        <dbReference type="ChEBI" id="CHEBI:18420"/>
    </ligand>
</feature>
<evidence type="ECO:0000313" key="12">
    <source>
        <dbReference type="EMBL" id="TFE40614.1"/>
    </source>
</evidence>
<dbReference type="SFLD" id="SFLDG01138">
    <property type="entry name" value="C1.6.2:_Deoxy-d-mannose-octulo"/>
    <property type="match status" value="1"/>
</dbReference>
<dbReference type="SFLD" id="SFLDS00003">
    <property type="entry name" value="Haloacid_Dehalogenase"/>
    <property type="match status" value="1"/>
</dbReference>
<dbReference type="InterPro" id="IPR036412">
    <property type="entry name" value="HAD-like_sf"/>
</dbReference>
<dbReference type="Gene3D" id="3.40.50.1000">
    <property type="entry name" value="HAD superfamily/HAD-like"/>
    <property type="match status" value="1"/>
</dbReference>
<keyword evidence="7 11" id="KW-0479">Metal-binding</keyword>
<dbReference type="EMBL" id="SNVI01000002">
    <property type="protein sequence ID" value="TFE40614.1"/>
    <property type="molecule type" value="Genomic_DNA"/>
</dbReference>
<evidence type="ECO:0000256" key="4">
    <source>
        <dbReference type="ARBA" id="ARBA00011881"/>
    </source>
</evidence>
<dbReference type="EC" id="3.1.3.45" evidence="5"/>
<keyword evidence="9 11" id="KW-0460">Magnesium</keyword>
<evidence type="ECO:0000313" key="13">
    <source>
        <dbReference type="Proteomes" id="UP000297385"/>
    </source>
</evidence>
<evidence type="ECO:0000256" key="6">
    <source>
        <dbReference type="ARBA" id="ARBA00020092"/>
    </source>
</evidence>
<evidence type="ECO:0000256" key="11">
    <source>
        <dbReference type="PIRSR" id="PIRSR006118-2"/>
    </source>
</evidence>
<dbReference type="GO" id="GO:0008781">
    <property type="term" value="F:N-acylneuraminate cytidylyltransferase activity"/>
    <property type="evidence" value="ECO:0007669"/>
    <property type="project" value="TreeGrafter"/>
</dbReference>
<dbReference type="RefSeq" id="WP_134462899.1">
    <property type="nucleotide sequence ID" value="NZ_JBHMFL010000076.1"/>
</dbReference>
<comment type="catalytic activity">
    <reaction evidence="1">
        <text>3-deoxy-alpha-D-manno-2-octulosonate-8-phosphate + H2O = 3-deoxy-alpha-D-manno-oct-2-ulosonate + phosphate</text>
        <dbReference type="Rhea" id="RHEA:11500"/>
        <dbReference type="ChEBI" id="CHEBI:15377"/>
        <dbReference type="ChEBI" id="CHEBI:43474"/>
        <dbReference type="ChEBI" id="CHEBI:85985"/>
        <dbReference type="ChEBI" id="CHEBI:85986"/>
        <dbReference type="EC" id="3.1.3.45"/>
    </reaction>
</comment>
<keyword evidence="8" id="KW-0378">Hydrolase</keyword>
<dbReference type="Proteomes" id="UP000297385">
    <property type="component" value="Unassembled WGS sequence"/>
</dbReference>
<dbReference type="FunFam" id="3.40.50.1000:FF:000029">
    <property type="entry name" value="3-deoxy-D-manno-octulosonate 8-phosphate phosphatase KdsC"/>
    <property type="match status" value="1"/>
</dbReference>
<name>A0A4Y8MT37_9BURK</name>
<dbReference type="AlphaFoldDB" id="A0A4Y8MT37"/>
<dbReference type="SUPFAM" id="SSF56784">
    <property type="entry name" value="HAD-like"/>
    <property type="match status" value="1"/>
</dbReference>
<comment type="cofactor">
    <cofactor evidence="2 11">
        <name>Mg(2+)</name>
        <dbReference type="ChEBI" id="CHEBI:18420"/>
    </cofactor>
</comment>
<evidence type="ECO:0000256" key="8">
    <source>
        <dbReference type="ARBA" id="ARBA00022801"/>
    </source>
</evidence>
<dbReference type="GO" id="GO:0046872">
    <property type="term" value="F:metal ion binding"/>
    <property type="evidence" value="ECO:0007669"/>
    <property type="project" value="UniProtKB-KW"/>
</dbReference>
<dbReference type="PANTHER" id="PTHR21485">
    <property type="entry name" value="HAD SUPERFAMILY MEMBERS CMAS AND KDSC"/>
    <property type="match status" value="1"/>
</dbReference>
<comment type="subunit">
    <text evidence="4">Homotetramer.</text>
</comment>
<feature type="binding site" evidence="11">
    <location>
        <position position="17"/>
    </location>
    <ligand>
        <name>Mg(2+)</name>
        <dbReference type="ChEBI" id="CHEBI:18420"/>
    </ligand>
</feature>
<accession>A0A4Y8MT37</accession>
<dbReference type="CDD" id="cd01630">
    <property type="entry name" value="HAD_KDO-like"/>
    <property type="match status" value="1"/>
</dbReference>
<protein>
    <recommendedName>
        <fullName evidence="6">3-deoxy-D-manno-octulosonate 8-phosphate phosphatase KdsC</fullName>
        <ecNumber evidence="5">3.1.3.45</ecNumber>
    </recommendedName>
    <alternativeName>
        <fullName evidence="10">KDO 8-P phosphatase</fullName>
    </alternativeName>
</protein>
<reference evidence="12 13" key="1">
    <citation type="submission" date="2019-03" db="EMBL/GenBank/DDBJ databases">
        <title>Complete Genome Sequence of Paraburkholderia dipogonis ICMP 19430T, a Nitrogen-fixing Symbiont of the South African Invasive Legume Dipogon lignosus in New Zealand.</title>
        <authorList>
            <person name="De Meyer S.E."/>
        </authorList>
    </citation>
    <scope>NUCLEOTIDE SEQUENCE [LARGE SCALE GENOMIC DNA]</scope>
    <source>
        <strain evidence="12 13">ICMP 19430</strain>
    </source>
</reference>
<evidence type="ECO:0000256" key="2">
    <source>
        <dbReference type="ARBA" id="ARBA00001946"/>
    </source>
</evidence>
<dbReference type="InterPro" id="IPR050793">
    <property type="entry name" value="CMP-NeuNAc_synthase"/>
</dbReference>
<evidence type="ECO:0000256" key="1">
    <source>
        <dbReference type="ARBA" id="ARBA00000898"/>
    </source>
</evidence>
<dbReference type="InterPro" id="IPR023214">
    <property type="entry name" value="HAD_sf"/>
</dbReference>
<comment type="caution">
    <text evidence="12">The sequence shown here is derived from an EMBL/GenBank/DDBJ whole genome shotgun (WGS) entry which is preliminary data.</text>
</comment>
<organism evidence="12 13">
    <name type="scientific">Paraburkholderia dipogonis</name>
    <dbReference type="NCBI Taxonomy" id="1211383"/>
    <lineage>
        <taxon>Bacteria</taxon>
        <taxon>Pseudomonadati</taxon>
        <taxon>Pseudomonadota</taxon>
        <taxon>Betaproteobacteria</taxon>
        <taxon>Burkholderiales</taxon>
        <taxon>Burkholderiaceae</taxon>
        <taxon>Paraburkholderia</taxon>
    </lineage>
</organism>
<proteinExistence type="inferred from homology"/>
<sequence length="184" mass="20029">MSRPREYRGKIRLVLFDVDGVLTDGSLHFSGDGEYLKSFSVRDGVAIGLLREYGIASGVLSGRSSAPLTRRAKELGFDVVVTGSRDKLSAYEAIKLERGLQDEQIVYVGDDVIDLPVMLRAGRAFAPGDAHVLVLRHADHVTRARGGHGVAREVAENVLLADGMTLDEMYQSFLTGEVRSAIVQ</sequence>
<dbReference type="GO" id="GO:0019143">
    <property type="term" value="F:3-deoxy-manno-octulosonate-8-phosphatase activity"/>
    <property type="evidence" value="ECO:0007669"/>
    <property type="project" value="UniProtKB-EC"/>
</dbReference>
<dbReference type="PANTHER" id="PTHR21485:SF3">
    <property type="entry name" value="N-ACYLNEURAMINATE CYTIDYLYLTRANSFERASE"/>
    <property type="match status" value="1"/>
</dbReference>
<evidence type="ECO:0000256" key="7">
    <source>
        <dbReference type="ARBA" id="ARBA00022723"/>
    </source>
</evidence>
<dbReference type="PIRSF" id="PIRSF006118">
    <property type="entry name" value="KDO8-P_Ptase"/>
    <property type="match status" value="1"/>
</dbReference>
<feature type="binding site" evidence="11">
    <location>
        <position position="19"/>
    </location>
    <ligand>
        <name>substrate</name>
    </ligand>
</feature>
<evidence type="ECO:0000256" key="3">
    <source>
        <dbReference type="ARBA" id="ARBA00005893"/>
    </source>
</evidence>
<gene>
    <name evidence="12" type="ORF">E2553_28230</name>
</gene>
<evidence type="ECO:0000256" key="9">
    <source>
        <dbReference type="ARBA" id="ARBA00022842"/>
    </source>
</evidence>
<dbReference type="Pfam" id="PF08282">
    <property type="entry name" value="Hydrolase_3"/>
    <property type="match status" value="1"/>
</dbReference>
<dbReference type="GeneID" id="97306850"/>
<comment type="similarity">
    <text evidence="3">Belongs to the KdsC family.</text>
</comment>
<evidence type="ECO:0000256" key="5">
    <source>
        <dbReference type="ARBA" id="ARBA00013066"/>
    </source>
</evidence>
<dbReference type="NCBIfam" id="TIGR01670">
    <property type="entry name" value="KdsC-phosphatas"/>
    <property type="match status" value="1"/>
</dbReference>
<evidence type="ECO:0000256" key="10">
    <source>
        <dbReference type="ARBA" id="ARBA00031051"/>
    </source>
</evidence>
<dbReference type="InterPro" id="IPR010023">
    <property type="entry name" value="KdsC_fam"/>
</dbReference>
<dbReference type="SFLD" id="SFLDG01136">
    <property type="entry name" value="C1.6:_Phosphoserine_Phosphatas"/>
    <property type="match status" value="1"/>
</dbReference>